<feature type="non-terminal residue" evidence="8">
    <location>
        <position position="1"/>
    </location>
</feature>
<dbReference type="InterPro" id="IPR044145">
    <property type="entry name" value="IF2_II"/>
</dbReference>
<dbReference type="Pfam" id="PF22042">
    <property type="entry name" value="EF-G_D2"/>
    <property type="match status" value="1"/>
</dbReference>
<feature type="domain" description="Elongation factor G-like" evidence="7">
    <location>
        <begin position="20"/>
        <end position="98"/>
    </location>
</feature>
<dbReference type="InterPro" id="IPR009000">
    <property type="entry name" value="Transl_B-barrel_sf"/>
</dbReference>
<keyword evidence="3" id="KW-0547">Nucleotide-binding</keyword>
<evidence type="ECO:0000256" key="2">
    <source>
        <dbReference type="ARBA" id="ARBA00022540"/>
    </source>
</evidence>
<evidence type="ECO:0000256" key="4">
    <source>
        <dbReference type="ARBA" id="ARBA00022917"/>
    </source>
</evidence>
<evidence type="ECO:0000256" key="3">
    <source>
        <dbReference type="ARBA" id="ARBA00022741"/>
    </source>
</evidence>
<feature type="non-terminal residue" evidence="8">
    <location>
        <position position="215"/>
    </location>
</feature>
<comment type="similarity">
    <text evidence="1">Belongs to the TRAFAC class translation factor GTPase superfamily. Classic translation factor GTPase family. IF-2 subfamily.</text>
</comment>
<dbReference type="PANTHER" id="PTHR43381:SF5">
    <property type="entry name" value="TR-TYPE G DOMAIN-CONTAINING PROTEIN"/>
    <property type="match status" value="1"/>
</dbReference>
<dbReference type="FunFam" id="3.40.50.10050:FF:000001">
    <property type="entry name" value="Translation initiation factor IF-2"/>
    <property type="match status" value="1"/>
</dbReference>
<dbReference type="SUPFAM" id="SSF52156">
    <property type="entry name" value="Initiation factor IF2/eIF5b, domain 3"/>
    <property type="match status" value="1"/>
</dbReference>
<reference evidence="9" key="1">
    <citation type="submission" date="2012-11" db="EMBL/GenBank/DDBJ databases">
        <authorList>
            <person name="Lucero-Rivera Y.E."/>
            <person name="Tovar-Ramirez D."/>
        </authorList>
    </citation>
    <scope>NUCLEOTIDE SEQUENCE [LARGE SCALE GENOMIC DNA]</scope>
    <source>
        <strain evidence="9">Araruama</strain>
    </source>
</reference>
<evidence type="ECO:0000313" key="8">
    <source>
        <dbReference type="EMBL" id="ETR64922.1"/>
    </source>
</evidence>
<gene>
    <name evidence="8" type="ORF">OMM_15111</name>
</gene>
<dbReference type="AlphaFoldDB" id="A0A1V1NQQ3"/>
<evidence type="ECO:0000256" key="1">
    <source>
        <dbReference type="ARBA" id="ARBA00007733"/>
    </source>
</evidence>
<dbReference type="Pfam" id="PF11987">
    <property type="entry name" value="IF-2"/>
    <property type="match status" value="1"/>
</dbReference>
<dbReference type="SUPFAM" id="SSF50447">
    <property type="entry name" value="Translation proteins"/>
    <property type="match status" value="1"/>
</dbReference>
<dbReference type="Gene3D" id="3.40.50.10050">
    <property type="entry name" value="Translation initiation factor IF- 2, domain 3"/>
    <property type="match status" value="1"/>
</dbReference>
<sequence>EMILLQSEVMELKANPNKHARGHVVEAKIDSGRGAVATVLIQEGTLHKGDPVVCGVHSGKVRALINDRNKPVKTAGPSIPVEILGLTGVPMAGDELIAVADEKTARQVSHHRSQKQRMMELAKSNRISLDNFFEKMQTQDVKSLNLIVKTDVHGSIDAINESLTKLSGDEVKIEIVHSATGTITESDISLAAVSDAIVIGFNVRPSSRVQDLANE</sequence>
<evidence type="ECO:0000313" key="9">
    <source>
        <dbReference type="Proteomes" id="UP000189670"/>
    </source>
</evidence>
<name>A0A1V1NQQ3_9BACT</name>
<feature type="domain" description="Translation initiation factor IF- 2" evidence="6">
    <location>
        <begin position="120"/>
        <end position="214"/>
    </location>
</feature>
<dbReference type="InterPro" id="IPR036925">
    <property type="entry name" value="TIF_IF2_dom3_sf"/>
</dbReference>
<keyword evidence="4" id="KW-0648">Protein biosynthesis</keyword>
<accession>A0A1V1NQQ3</accession>
<dbReference type="InterPro" id="IPR015760">
    <property type="entry name" value="TIF_IF2"/>
</dbReference>
<dbReference type="CDD" id="cd03702">
    <property type="entry name" value="IF2_mtIF2_II"/>
    <property type="match status" value="1"/>
</dbReference>
<evidence type="ECO:0000259" key="7">
    <source>
        <dbReference type="Pfam" id="PF22042"/>
    </source>
</evidence>
<protein>
    <submittedName>
        <fullName evidence="8">Uncharacterized protein</fullName>
    </submittedName>
</protein>
<proteinExistence type="inferred from homology"/>
<organism evidence="8 9">
    <name type="scientific">Candidatus Magnetoglobus multicellularis str. Araruama</name>
    <dbReference type="NCBI Taxonomy" id="890399"/>
    <lineage>
        <taxon>Bacteria</taxon>
        <taxon>Pseudomonadati</taxon>
        <taxon>Thermodesulfobacteriota</taxon>
        <taxon>Desulfobacteria</taxon>
        <taxon>Desulfobacterales</taxon>
        <taxon>Desulfobacteraceae</taxon>
        <taxon>Candidatus Magnetoglobus</taxon>
    </lineage>
</organism>
<dbReference type="Gene3D" id="2.40.30.10">
    <property type="entry name" value="Translation factors"/>
    <property type="match status" value="1"/>
</dbReference>
<keyword evidence="5" id="KW-0342">GTP-binding</keyword>
<dbReference type="Proteomes" id="UP000189670">
    <property type="component" value="Unassembled WGS sequence"/>
</dbReference>
<dbReference type="EMBL" id="ATBP01003439">
    <property type="protein sequence ID" value="ETR64922.1"/>
    <property type="molecule type" value="Genomic_DNA"/>
</dbReference>
<evidence type="ECO:0000256" key="5">
    <source>
        <dbReference type="ARBA" id="ARBA00023134"/>
    </source>
</evidence>
<dbReference type="InterPro" id="IPR023115">
    <property type="entry name" value="TIF_IF2_dom3"/>
</dbReference>
<evidence type="ECO:0000259" key="6">
    <source>
        <dbReference type="Pfam" id="PF11987"/>
    </source>
</evidence>
<keyword evidence="2" id="KW-0396">Initiation factor</keyword>
<dbReference type="GO" id="GO:0005829">
    <property type="term" value="C:cytosol"/>
    <property type="evidence" value="ECO:0007669"/>
    <property type="project" value="TreeGrafter"/>
</dbReference>
<comment type="caution">
    <text evidence="8">The sequence shown here is derived from an EMBL/GenBank/DDBJ whole genome shotgun (WGS) entry which is preliminary data.</text>
</comment>
<dbReference type="PANTHER" id="PTHR43381">
    <property type="entry name" value="TRANSLATION INITIATION FACTOR IF-2-RELATED"/>
    <property type="match status" value="1"/>
</dbReference>
<dbReference type="FunFam" id="2.40.30.10:FF:000007">
    <property type="entry name" value="Translation initiation factor IF-2"/>
    <property type="match status" value="1"/>
</dbReference>
<dbReference type="GO" id="GO:0005525">
    <property type="term" value="F:GTP binding"/>
    <property type="evidence" value="ECO:0007669"/>
    <property type="project" value="UniProtKB-KW"/>
</dbReference>
<dbReference type="InterPro" id="IPR053905">
    <property type="entry name" value="EF-G-like_DII"/>
</dbReference>
<dbReference type="GO" id="GO:0003743">
    <property type="term" value="F:translation initiation factor activity"/>
    <property type="evidence" value="ECO:0007669"/>
    <property type="project" value="UniProtKB-KW"/>
</dbReference>